<reference evidence="3 4" key="1">
    <citation type="journal article" date="2021" name="Comput. Struct. Biotechnol. J.">
        <title>De novo genome assembly of the potent medicinal plant Rehmannia glutinosa using nanopore technology.</title>
        <authorList>
            <person name="Ma L."/>
            <person name="Dong C."/>
            <person name="Song C."/>
            <person name="Wang X."/>
            <person name="Zheng X."/>
            <person name="Niu Y."/>
            <person name="Chen S."/>
            <person name="Feng W."/>
        </authorList>
    </citation>
    <scope>NUCLEOTIDE SEQUENCE [LARGE SCALE GENOMIC DNA]</scope>
    <source>
        <strain evidence="3">DH-2019</strain>
    </source>
</reference>
<keyword evidence="4" id="KW-1185">Reference proteome</keyword>
<feature type="compositionally biased region" description="Polar residues" evidence="2">
    <location>
        <begin position="251"/>
        <end position="264"/>
    </location>
</feature>
<feature type="coiled-coil region" evidence="1">
    <location>
        <begin position="146"/>
        <end position="173"/>
    </location>
</feature>
<sequence length="544" mass="59654">MTGPMFPRVHVNDTDKGGPKGPPRNKMAFYEHVTIPSQRSTNATANLGPPLSQEVSNERAVFFSYQHTNRHQSEKQYAQYSDLSTTLTQDEQRKKSDEDDFRVPIFLHSVPNQECGEYTNNLDGEKLTPSKPSYFNHPLKCQKDEKMAMLENNMKLEGKIQKEENLKMFLTDRVKGVSTSSTVKEAEALYKQTDSSMFDGPRDISIVKRNSSTLVKSEEQNILHDISNDTETQDGPCRSKQTRNLERGDSVSENSVVGSISGQDMTPDDVVGVIGQKHFWKARREIANKKDEPEKPSHKNESSAEKASSSCVLPTQNRGGPASENSPAPSINSNYNSGPWSFTPPHANHWLIPIMSPSEGLVYKPYPGPAFVGSACGGCGGPGPNPAYGIPAPSFPPAGPYGYFPPYGMPITNISAFSGSSVKQTITNDPTIPNQISAGEINIGIQNRNRASPDGFSEDIEVQASISSSPVERLQERKSMKEINVLPLFPTSPPIDDGPNASAPELDRPTQVIKVVPHNARSACESAARIFQAIQEGRKQYDST</sequence>
<evidence type="ECO:0008006" key="5">
    <source>
        <dbReference type="Google" id="ProtNLM"/>
    </source>
</evidence>
<feature type="region of interest" description="Disordered" evidence="2">
    <location>
        <begin position="1"/>
        <end position="26"/>
    </location>
</feature>
<evidence type="ECO:0000256" key="1">
    <source>
        <dbReference type="SAM" id="Coils"/>
    </source>
</evidence>
<feature type="compositionally biased region" description="Polar residues" evidence="2">
    <location>
        <begin position="311"/>
        <end position="331"/>
    </location>
</feature>
<dbReference type="InterPro" id="IPR039319">
    <property type="entry name" value="ELF3-like"/>
</dbReference>
<dbReference type="PANTHER" id="PTHR34281:SF2">
    <property type="entry name" value="PROTEIN EARLY FLOWERING 3"/>
    <property type="match status" value="1"/>
</dbReference>
<dbReference type="EMBL" id="JABTTQ020001620">
    <property type="protein sequence ID" value="KAK6129670.1"/>
    <property type="molecule type" value="Genomic_DNA"/>
</dbReference>
<evidence type="ECO:0000256" key="2">
    <source>
        <dbReference type="SAM" id="MobiDB-lite"/>
    </source>
</evidence>
<feature type="compositionally biased region" description="Basic and acidic residues" evidence="2">
    <location>
        <begin position="286"/>
        <end position="304"/>
    </location>
</feature>
<protein>
    <recommendedName>
        <fullName evidence="5">Protein EARLY FLOWERING 3</fullName>
    </recommendedName>
</protein>
<evidence type="ECO:0000313" key="3">
    <source>
        <dbReference type="EMBL" id="KAK6129670.1"/>
    </source>
</evidence>
<accession>A0ABR0V6L0</accession>
<evidence type="ECO:0000313" key="4">
    <source>
        <dbReference type="Proteomes" id="UP001318860"/>
    </source>
</evidence>
<comment type="caution">
    <text evidence="3">The sequence shown here is derived from an EMBL/GenBank/DDBJ whole genome shotgun (WGS) entry which is preliminary data.</text>
</comment>
<gene>
    <name evidence="3" type="ORF">DH2020_036588</name>
</gene>
<name>A0ABR0V6L0_REHGL</name>
<organism evidence="3 4">
    <name type="scientific">Rehmannia glutinosa</name>
    <name type="common">Chinese foxglove</name>
    <dbReference type="NCBI Taxonomy" id="99300"/>
    <lineage>
        <taxon>Eukaryota</taxon>
        <taxon>Viridiplantae</taxon>
        <taxon>Streptophyta</taxon>
        <taxon>Embryophyta</taxon>
        <taxon>Tracheophyta</taxon>
        <taxon>Spermatophyta</taxon>
        <taxon>Magnoliopsida</taxon>
        <taxon>eudicotyledons</taxon>
        <taxon>Gunneridae</taxon>
        <taxon>Pentapetalae</taxon>
        <taxon>asterids</taxon>
        <taxon>lamiids</taxon>
        <taxon>Lamiales</taxon>
        <taxon>Orobanchaceae</taxon>
        <taxon>Rehmannieae</taxon>
        <taxon>Rehmannia</taxon>
    </lineage>
</organism>
<dbReference type="PANTHER" id="PTHR34281">
    <property type="entry name" value="PROTEIN EARLY FLOWERING 3"/>
    <property type="match status" value="1"/>
</dbReference>
<feature type="region of interest" description="Disordered" evidence="2">
    <location>
        <begin position="218"/>
        <end position="269"/>
    </location>
</feature>
<keyword evidence="1" id="KW-0175">Coiled coil</keyword>
<dbReference type="Proteomes" id="UP001318860">
    <property type="component" value="Unassembled WGS sequence"/>
</dbReference>
<feature type="region of interest" description="Disordered" evidence="2">
    <location>
        <begin position="286"/>
        <end position="331"/>
    </location>
</feature>
<proteinExistence type="predicted"/>